<dbReference type="InterPro" id="IPR000620">
    <property type="entry name" value="EamA_dom"/>
</dbReference>
<dbReference type="AlphaFoldDB" id="A0A2I6S481"/>
<dbReference type="OrthoDB" id="321830at2"/>
<dbReference type="SUPFAM" id="SSF103481">
    <property type="entry name" value="Multidrug resistance efflux transporter EmrE"/>
    <property type="match status" value="1"/>
</dbReference>
<feature type="transmembrane region" description="Helical" evidence="5">
    <location>
        <begin position="142"/>
        <end position="160"/>
    </location>
</feature>
<name>A0A2I6S481_9RHOO</name>
<dbReference type="KEGG" id="atw:C0099_03435"/>
<comment type="subcellular location">
    <subcellularLocation>
        <location evidence="1">Membrane</location>
        <topology evidence="1">Multi-pass membrane protein</topology>
    </subcellularLocation>
</comment>
<feature type="domain" description="EamA" evidence="6">
    <location>
        <begin position="145"/>
        <end position="273"/>
    </location>
</feature>
<keyword evidence="2 5" id="KW-0812">Transmembrane</keyword>
<evidence type="ECO:0000256" key="3">
    <source>
        <dbReference type="ARBA" id="ARBA00022989"/>
    </source>
</evidence>
<proteinExistence type="predicted"/>
<dbReference type="GO" id="GO:0016020">
    <property type="term" value="C:membrane"/>
    <property type="evidence" value="ECO:0007669"/>
    <property type="project" value="UniProtKB-SubCell"/>
</dbReference>
<dbReference type="Proteomes" id="UP000242205">
    <property type="component" value="Chromosome"/>
</dbReference>
<evidence type="ECO:0000256" key="4">
    <source>
        <dbReference type="ARBA" id="ARBA00023136"/>
    </source>
</evidence>
<evidence type="ECO:0000313" key="7">
    <source>
        <dbReference type="EMBL" id="AUN94074.1"/>
    </source>
</evidence>
<feature type="transmembrane region" description="Helical" evidence="5">
    <location>
        <begin position="172"/>
        <end position="194"/>
    </location>
</feature>
<sequence>MLRIAVLTALAMLAFAANSVLCRLALRDGDIDPASFTLIRILSGALVLWVIVRVRAGVAAGSRGDWFSAATLFAYAAAFSYAYVGLSAGAGALLLFGAVQATMILTALMRGERMSAVQWGGFALAVGGLLALLSPGLTAPPWFPSLLMIIAGIAWGAYSLRGRGNTDPLATTAGNFLRGVPMVVVLAALAWPWLHATPAGVVPAVISGALASGIGYAIWYAALPRLAATSAATVQLSVPVIAAAGGALLLAEPLTLRLLLASAATLGGIWLVIRWRRA</sequence>
<evidence type="ECO:0000256" key="1">
    <source>
        <dbReference type="ARBA" id="ARBA00004141"/>
    </source>
</evidence>
<feature type="transmembrane region" description="Helical" evidence="5">
    <location>
        <begin position="226"/>
        <end position="248"/>
    </location>
</feature>
<dbReference type="RefSeq" id="WP_102246146.1">
    <property type="nucleotide sequence ID" value="NZ_CP025682.1"/>
</dbReference>
<feature type="transmembrane region" description="Helical" evidence="5">
    <location>
        <begin position="35"/>
        <end position="54"/>
    </location>
</feature>
<dbReference type="PANTHER" id="PTHR32322">
    <property type="entry name" value="INNER MEMBRANE TRANSPORTER"/>
    <property type="match status" value="1"/>
</dbReference>
<dbReference type="EMBL" id="CP025682">
    <property type="protein sequence ID" value="AUN94074.1"/>
    <property type="molecule type" value="Genomic_DNA"/>
</dbReference>
<evidence type="ECO:0000313" key="8">
    <source>
        <dbReference type="Proteomes" id="UP000242205"/>
    </source>
</evidence>
<dbReference type="InterPro" id="IPR037185">
    <property type="entry name" value="EmrE-like"/>
</dbReference>
<keyword evidence="3 5" id="KW-1133">Transmembrane helix</keyword>
<evidence type="ECO:0000256" key="5">
    <source>
        <dbReference type="SAM" id="Phobius"/>
    </source>
</evidence>
<reference evidence="7 8" key="1">
    <citation type="submission" date="2018-01" db="EMBL/GenBank/DDBJ databases">
        <authorList>
            <person name="Fu G.-Y."/>
        </authorList>
    </citation>
    <scope>NUCLEOTIDE SEQUENCE [LARGE SCALE GENOMIC DNA]</scope>
    <source>
        <strain evidence="7 8">SY39</strain>
    </source>
</reference>
<dbReference type="Pfam" id="PF00892">
    <property type="entry name" value="EamA"/>
    <property type="match status" value="2"/>
</dbReference>
<gene>
    <name evidence="7" type="ORF">C0099_03435</name>
</gene>
<feature type="transmembrane region" description="Helical" evidence="5">
    <location>
        <begin position="254"/>
        <end position="273"/>
    </location>
</feature>
<protein>
    <submittedName>
        <fullName evidence="7">EamA family transporter</fullName>
    </submittedName>
</protein>
<dbReference type="InterPro" id="IPR050638">
    <property type="entry name" value="AA-Vitamin_Transporters"/>
</dbReference>
<evidence type="ECO:0000256" key="2">
    <source>
        <dbReference type="ARBA" id="ARBA00022692"/>
    </source>
</evidence>
<feature type="transmembrane region" description="Helical" evidence="5">
    <location>
        <begin position="200"/>
        <end position="219"/>
    </location>
</feature>
<keyword evidence="4 5" id="KW-0472">Membrane</keyword>
<accession>A0A2I6S481</accession>
<feature type="domain" description="EamA" evidence="6">
    <location>
        <begin position="5"/>
        <end position="132"/>
    </location>
</feature>
<evidence type="ECO:0000259" key="6">
    <source>
        <dbReference type="Pfam" id="PF00892"/>
    </source>
</evidence>
<feature type="transmembrane region" description="Helical" evidence="5">
    <location>
        <begin position="66"/>
        <end position="84"/>
    </location>
</feature>
<keyword evidence="8" id="KW-1185">Reference proteome</keyword>
<feature type="transmembrane region" description="Helical" evidence="5">
    <location>
        <begin position="116"/>
        <end position="136"/>
    </location>
</feature>
<organism evidence="7 8">
    <name type="scientific">Pseudazoarcus pumilus</name>
    <dbReference type="NCBI Taxonomy" id="2067960"/>
    <lineage>
        <taxon>Bacteria</taxon>
        <taxon>Pseudomonadati</taxon>
        <taxon>Pseudomonadota</taxon>
        <taxon>Betaproteobacteria</taxon>
        <taxon>Rhodocyclales</taxon>
        <taxon>Zoogloeaceae</taxon>
        <taxon>Pseudazoarcus</taxon>
    </lineage>
</organism>
<dbReference type="PANTHER" id="PTHR32322:SF9">
    <property type="entry name" value="AMINO-ACID METABOLITE EFFLUX PUMP-RELATED"/>
    <property type="match status" value="1"/>
</dbReference>